<evidence type="ECO:0000259" key="8">
    <source>
        <dbReference type="PROSITE" id="PS50021"/>
    </source>
</evidence>
<protein>
    <recommendedName>
        <fullName evidence="8">Calponin-homology (CH) domain-containing protein</fullName>
    </recommendedName>
</protein>
<reference evidence="9" key="2">
    <citation type="submission" date="2025-09" db="UniProtKB">
        <authorList>
            <consortium name="Ensembl"/>
        </authorList>
    </citation>
    <scope>IDENTIFICATION</scope>
</reference>
<dbReference type="InterPro" id="IPR052403">
    <property type="entry name" value="LINC-complex_assoc"/>
</dbReference>
<evidence type="ECO:0000256" key="7">
    <source>
        <dbReference type="SAM" id="MobiDB-lite"/>
    </source>
</evidence>
<sequence length="113" mass="12123">MVAGGESHGWDGFNATCNDRSVVITGECVSLPGEKTAVQKQTYTRWMNVFLKRCDPPLQVQDLFVDLGDGRALLALLEQLSGCQLVRQRGGEPPPAPTMTSDLDVGGGGYVRA</sequence>
<feature type="region of interest" description="Disordered" evidence="7">
    <location>
        <begin position="87"/>
        <end position="113"/>
    </location>
</feature>
<dbReference type="Ensembl" id="ENSGMOT00000039693.1">
    <property type="protein sequence ID" value="ENSGMOP00000058362.1"/>
    <property type="gene ID" value="ENSGMOG00000035464.1"/>
</dbReference>
<dbReference type="Gene3D" id="1.10.418.10">
    <property type="entry name" value="Calponin-like domain"/>
    <property type="match status" value="1"/>
</dbReference>
<dbReference type="PROSITE" id="PS50021">
    <property type="entry name" value="CH"/>
    <property type="match status" value="1"/>
</dbReference>
<reference evidence="9" key="1">
    <citation type="submission" date="2025-08" db="UniProtKB">
        <authorList>
            <consortium name="Ensembl"/>
        </authorList>
    </citation>
    <scope>IDENTIFICATION</scope>
</reference>
<dbReference type="GO" id="GO:0005640">
    <property type="term" value="C:nuclear outer membrane"/>
    <property type="evidence" value="ECO:0007669"/>
    <property type="project" value="TreeGrafter"/>
</dbReference>
<evidence type="ECO:0000256" key="5">
    <source>
        <dbReference type="ARBA" id="ARBA00023136"/>
    </source>
</evidence>
<name>A0A8C5CCV1_GADMO</name>
<evidence type="ECO:0000313" key="10">
    <source>
        <dbReference type="Proteomes" id="UP000694546"/>
    </source>
</evidence>
<evidence type="ECO:0000256" key="3">
    <source>
        <dbReference type="ARBA" id="ARBA00022737"/>
    </source>
</evidence>
<evidence type="ECO:0000256" key="2">
    <source>
        <dbReference type="ARBA" id="ARBA00022692"/>
    </source>
</evidence>
<evidence type="ECO:0000256" key="4">
    <source>
        <dbReference type="ARBA" id="ARBA00022989"/>
    </source>
</evidence>
<evidence type="ECO:0000313" key="9">
    <source>
        <dbReference type="Ensembl" id="ENSGMOP00000058362.1"/>
    </source>
</evidence>
<dbReference type="InterPro" id="IPR036872">
    <property type="entry name" value="CH_dom_sf"/>
</dbReference>
<dbReference type="Pfam" id="PF00307">
    <property type="entry name" value="CH"/>
    <property type="match status" value="1"/>
</dbReference>
<dbReference type="PROSITE" id="PS00019">
    <property type="entry name" value="ACTININ_1"/>
    <property type="match status" value="1"/>
</dbReference>
<keyword evidence="5" id="KW-0472">Membrane</keyword>
<dbReference type="InterPro" id="IPR001715">
    <property type="entry name" value="CH_dom"/>
</dbReference>
<evidence type="ECO:0000256" key="6">
    <source>
        <dbReference type="ARBA" id="ARBA00023203"/>
    </source>
</evidence>
<proteinExistence type="predicted"/>
<keyword evidence="6" id="KW-0009">Actin-binding</keyword>
<feature type="domain" description="Calponin-homology (CH)" evidence="8">
    <location>
        <begin position="37"/>
        <end position="113"/>
    </location>
</feature>
<dbReference type="OMA" id="MYEPSHA"/>
<accession>A0A8C5CCV1</accession>
<dbReference type="GO" id="GO:0051015">
    <property type="term" value="F:actin filament binding"/>
    <property type="evidence" value="ECO:0007669"/>
    <property type="project" value="TreeGrafter"/>
</dbReference>
<dbReference type="SUPFAM" id="SSF47576">
    <property type="entry name" value="Calponin-homology domain, CH-domain"/>
    <property type="match status" value="1"/>
</dbReference>
<keyword evidence="2" id="KW-0812">Transmembrane</keyword>
<keyword evidence="4" id="KW-1133">Transmembrane helix</keyword>
<keyword evidence="3" id="KW-0677">Repeat</keyword>
<comment type="subcellular location">
    <subcellularLocation>
        <location evidence="1">Membrane</location>
    </subcellularLocation>
</comment>
<evidence type="ECO:0000256" key="1">
    <source>
        <dbReference type="ARBA" id="ARBA00004370"/>
    </source>
</evidence>
<dbReference type="GeneTree" id="ENSGT00940000180472"/>
<keyword evidence="10" id="KW-1185">Reference proteome</keyword>
<dbReference type="GO" id="GO:0034993">
    <property type="term" value="C:meiotic nuclear membrane microtubule tethering complex"/>
    <property type="evidence" value="ECO:0007669"/>
    <property type="project" value="TreeGrafter"/>
</dbReference>
<dbReference type="InterPro" id="IPR001589">
    <property type="entry name" value="Actinin_actin-bd_CS"/>
</dbReference>
<dbReference type="GO" id="GO:0005737">
    <property type="term" value="C:cytoplasm"/>
    <property type="evidence" value="ECO:0007669"/>
    <property type="project" value="TreeGrafter"/>
</dbReference>
<dbReference type="AlphaFoldDB" id="A0A8C5CCV1"/>
<organism evidence="9 10">
    <name type="scientific">Gadus morhua</name>
    <name type="common">Atlantic cod</name>
    <dbReference type="NCBI Taxonomy" id="8049"/>
    <lineage>
        <taxon>Eukaryota</taxon>
        <taxon>Metazoa</taxon>
        <taxon>Chordata</taxon>
        <taxon>Craniata</taxon>
        <taxon>Vertebrata</taxon>
        <taxon>Euteleostomi</taxon>
        <taxon>Actinopterygii</taxon>
        <taxon>Neopterygii</taxon>
        <taxon>Teleostei</taxon>
        <taxon>Neoteleostei</taxon>
        <taxon>Acanthomorphata</taxon>
        <taxon>Zeiogadaria</taxon>
        <taxon>Gadariae</taxon>
        <taxon>Gadiformes</taxon>
        <taxon>Gadoidei</taxon>
        <taxon>Gadidae</taxon>
        <taxon>Gadus</taxon>
    </lineage>
</organism>
<dbReference type="Proteomes" id="UP000694546">
    <property type="component" value="Chromosome 21"/>
</dbReference>
<dbReference type="PANTHER" id="PTHR47535">
    <property type="entry name" value="MUSCLE-SPECIFIC PROTEIN 300 KDA, ISOFORM G"/>
    <property type="match status" value="1"/>
</dbReference>
<dbReference type="PANTHER" id="PTHR47535:SF9">
    <property type="entry name" value="CALPONIN-HOMOLOGY (CH) DOMAIN-CONTAINING PROTEIN"/>
    <property type="match status" value="1"/>
</dbReference>
<dbReference type="GO" id="GO:0007097">
    <property type="term" value="P:nuclear migration"/>
    <property type="evidence" value="ECO:0007669"/>
    <property type="project" value="TreeGrafter"/>
</dbReference>